<evidence type="ECO:0000256" key="7">
    <source>
        <dbReference type="ARBA" id="ARBA00022692"/>
    </source>
</evidence>
<evidence type="ECO:0000313" key="15">
    <source>
        <dbReference type="Proteomes" id="UP001595444"/>
    </source>
</evidence>
<gene>
    <name evidence="14" type="primary">ubiB</name>
    <name evidence="14" type="ORF">ACFOKA_09915</name>
</gene>
<evidence type="ECO:0000256" key="6">
    <source>
        <dbReference type="ARBA" id="ARBA00022688"/>
    </source>
</evidence>
<evidence type="ECO:0000256" key="3">
    <source>
        <dbReference type="ARBA" id="ARBA00022475"/>
    </source>
</evidence>
<protein>
    <submittedName>
        <fullName evidence="14">2-polyprenylphenol 6-hydroxylase</fullName>
    </submittedName>
</protein>
<comment type="pathway">
    <text evidence="1">Cofactor biosynthesis; ubiquinone biosynthesis [regulation].</text>
</comment>
<comment type="caution">
    <text evidence="14">The sequence shown here is derived from an EMBL/GenBank/DDBJ whole genome shotgun (WGS) entry which is preliminary data.</text>
</comment>
<evidence type="ECO:0000256" key="8">
    <source>
        <dbReference type="ARBA" id="ARBA00022741"/>
    </source>
</evidence>
<comment type="similarity">
    <text evidence="2">Belongs to the protein kinase superfamily. ADCK protein kinase family.</text>
</comment>
<dbReference type="InterPro" id="IPR010232">
    <property type="entry name" value="UbiB"/>
</dbReference>
<dbReference type="NCBIfam" id="TIGR01982">
    <property type="entry name" value="UbiB"/>
    <property type="match status" value="1"/>
</dbReference>
<evidence type="ECO:0000259" key="13">
    <source>
        <dbReference type="PROSITE" id="PS50011"/>
    </source>
</evidence>
<keyword evidence="15" id="KW-1185">Reference proteome</keyword>
<keyword evidence="6" id="KW-0831">Ubiquinone biosynthesis</keyword>
<evidence type="ECO:0000256" key="5">
    <source>
        <dbReference type="ARBA" id="ARBA00022679"/>
    </source>
</evidence>
<dbReference type="PANTHER" id="PTHR10566:SF113">
    <property type="entry name" value="PROTEIN ACTIVITY OF BC1 COMPLEX KINASE 7, CHLOROPLASTIC"/>
    <property type="match status" value="1"/>
</dbReference>
<keyword evidence="5" id="KW-0808">Transferase</keyword>
<evidence type="ECO:0000313" key="14">
    <source>
        <dbReference type="EMBL" id="MFC3052219.1"/>
    </source>
</evidence>
<keyword evidence="3" id="KW-1003">Cell membrane</keyword>
<dbReference type="InterPro" id="IPR000719">
    <property type="entry name" value="Prot_kinase_dom"/>
</dbReference>
<evidence type="ECO:0000256" key="2">
    <source>
        <dbReference type="ARBA" id="ARBA00009670"/>
    </source>
</evidence>
<dbReference type="CDD" id="cd13972">
    <property type="entry name" value="UbiB"/>
    <property type="match status" value="1"/>
</dbReference>
<dbReference type="PANTHER" id="PTHR10566">
    <property type="entry name" value="CHAPERONE-ACTIVITY OF BC1 COMPLEX CABC1 -RELATED"/>
    <property type="match status" value="1"/>
</dbReference>
<evidence type="ECO:0000256" key="1">
    <source>
        <dbReference type="ARBA" id="ARBA00005020"/>
    </source>
</evidence>
<dbReference type="InterPro" id="IPR004147">
    <property type="entry name" value="ABC1_dom"/>
</dbReference>
<evidence type="ECO:0000256" key="4">
    <source>
        <dbReference type="ARBA" id="ARBA00022519"/>
    </source>
</evidence>
<dbReference type="SUPFAM" id="SSF56112">
    <property type="entry name" value="Protein kinase-like (PK-like)"/>
    <property type="match status" value="1"/>
</dbReference>
<dbReference type="Pfam" id="PF03109">
    <property type="entry name" value="ABC1"/>
    <property type="match status" value="1"/>
</dbReference>
<proteinExistence type="inferred from homology"/>
<dbReference type="InterPro" id="IPR011009">
    <property type="entry name" value="Kinase-like_dom_sf"/>
</dbReference>
<accession>A0ABV7D502</accession>
<evidence type="ECO:0000256" key="10">
    <source>
        <dbReference type="ARBA" id="ARBA00022840"/>
    </source>
</evidence>
<keyword evidence="12" id="KW-0472">Membrane</keyword>
<dbReference type="InterPro" id="IPR045308">
    <property type="entry name" value="UbiB_bact"/>
</dbReference>
<keyword evidence="9" id="KW-0418">Kinase</keyword>
<reference evidence="15" key="1">
    <citation type="journal article" date="2019" name="Int. J. Syst. Evol. Microbiol.">
        <title>The Global Catalogue of Microorganisms (GCM) 10K type strain sequencing project: providing services to taxonomists for standard genome sequencing and annotation.</title>
        <authorList>
            <consortium name="The Broad Institute Genomics Platform"/>
            <consortium name="The Broad Institute Genome Sequencing Center for Infectious Disease"/>
            <person name="Wu L."/>
            <person name="Ma J."/>
        </authorList>
    </citation>
    <scope>NUCLEOTIDE SEQUENCE [LARGE SCALE GENOMIC DNA]</scope>
    <source>
        <strain evidence="15">KCTC 62164</strain>
    </source>
</reference>
<dbReference type="Proteomes" id="UP001595444">
    <property type="component" value="Unassembled WGS sequence"/>
</dbReference>
<keyword evidence="8" id="KW-0547">Nucleotide-binding</keyword>
<evidence type="ECO:0000256" key="11">
    <source>
        <dbReference type="ARBA" id="ARBA00022989"/>
    </source>
</evidence>
<dbReference type="InterPro" id="IPR050154">
    <property type="entry name" value="UbiB_kinase"/>
</dbReference>
<sequence length="508" mass="57113">MRVLYYLLKLYALAVCLRRYGAIRALASIDGMPDWPPRALRIFTFYIPRRRGLPVAEGERLALALAAMGPAYIKLGQTLATRPDLVGRPIAEGLTTLQDRLPPFSFKKVKATIEQDLGGKLQDHFSAFDETAVAAASIAQVHKAVTVCGQDVAVKVLRPDVKARFKRDLALFEWLAQMAVQHSVEARRLRLVQVVAKIRETVLREMDLRLEAASAAELAANMAGESGYRLPAIHWDQTSERVLTLEWVTGIRLSDREALVAAGHNLPALGEKIVQVFLKQALHDGYFHADLHQGNLIIEANGTIAAIDYGIMGRLSKRERRFLAEILYGFIKRDYRRVAEVHFDAGYVPEGESLEEFTQAMRSIADPILDLPIEQISAGKLLAQLFATTERFNMQTQPQLLVLQRSMVMAEGMALHLNAQANMWAISEPVLELWIRENLSPEVRLAEFITNIPRYMERLPLLVERFLQDREPRNAEHNPVVLVPRAARLWPFALGLITGVAIIKILML</sequence>
<organism evidence="14 15">
    <name type="scientific">Kordiimonas pumila</name>
    <dbReference type="NCBI Taxonomy" id="2161677"/>
    <lineage>
        <taxon>Bacteria</taxon>
        <taxon>Pseudomonadati</taxon>
        <taxon>Pseudomonadota</taxon>
        <taxon>Alphaproteobacteria</taxon>
        <taxon>Kordiimonadales</taxon>
        <taxon>Kordiimonadaceae</taxon>
        <taxon>Kordiimonas</taxon>
    </lineage>
</organism>
<keyword evidence="4" id="KW-0997">Cell inner membrane</keyword>
<keyword evidence="10" id="KW-0067">ATP-binding</keyword>
<keyword evidence="7" id="KW-0812">Transmembrane</keyword>
<keyword evidence="11" id="KW-1133">Transmembrane helix</keyword>
<evidence type="ECO:0000256" key="9">
    <source>
        <dbReference type="ARBA" id="ARBA00022777"/>
    </source>
</evidence>
<name>A0ABV7D502_9PROT</name>
<dbReference type="PROSITE" id="PS50011">
    <property type="entry name" value="PROTEIN_KINASE_DOM"/>
    <property type="match status" value="1"/>
</dbReference>
<dbReference type="RefSeq" id="WP_194214099.1">
    <property type="nucleotide sequence ID" value="NZ_CP061205.1"/>
</dbReference>
<dbReference type="EMBL" id="JBHRSL010000010">
    <property type="protein sequence ID" value="MFC3052219.1"/>
    <property type="molecule type" value="Genomic_DNA"/>
</dbReference>
<evidence type="ECO:0000256" key="12">
    <source>
        <dbReference type="ARBA" id="ARBA00023136"/>
    </source>
</evidence>
<feature type="domain" description="Protein kinase" evidence="13">
    <location>
        <begin position="127"/>
        <end position="508"/>
    </location>
</feature>